<dbReference type="Gene3D" id="3.10.180.10">
    <property type="entry name" value="2,3-Dihydroxybiphenyl 1,2-Dioxygenase, domain 1"/>
    <property type="match status" value="1"/>
</dbReference>
<evidence type="ECO:0000313" key="3">
    <source>
        <dbReference type="Proteomes" id="UP000244855"/>
    </source>
</evidence>
<dbReference type="Pfam" id="PF13468">
    <property type="entry name" value="Glyoxalase_3"/>
    <property type="match status" value="1"/>
</dbReference>
<accession>A0A2V1DN62</accession>
<evidence type="ECO:0000259" key="1">
    <source>
        <dbReference type="Pfam" id="PF13468"/>
    </source>
</evidence>
<dbReference type="Proteomes" id="UP000244855">
    <property type="component" value="Unassembled WGS sequence"/>
</dbReference>
<dbReference type="PANTHER" id="PTHR40265">
    <property type="entry name" value="BLL2707 PROTEIN"/>
    <property type="match status" value="1"/>
</dbReference>
<keyword evidence="3" id="KW-1185">Reference proteome</keyword>
<feature type="domain" description="Glyoxalase-like" evidence="1">
    <location>
        <begin position="7"/>
        <end position="210"/>
    </location>
</feature>
<proteinExistence type="predicted"/>
<dbReference type="InterPro" id="IPR029068">
    <property type="entry name" value="Glyas_Bleomycin-R_OHBP_Dase"/>
</dbReference>
<evidence type="ECO:0000313" key="2">
    <source>
        <dbReference type="EMBL" id="PVH99530.1"/>
    </source>
</evidence>
<dbReference type="AlphaFoldDB" id="A0A2V1DN62"/>
<name>A0A2V1DN62_9PLEO</name>
<gene>
    <name evidence="2" type="ORF">DM02DRAFT_729113</name>
</gene>
<dbReference type="PANTHER" id="PTHR40265:SF1">
    <property type="entry name" value="GLYOXALASE-LIKE DOMAIN-CONTAINING PROTEIN"/>
    <property type="match status" value="1"/>
</dbReference>
<dbReference type="OrthoDB" id="408973at2759"/>
<dbReference type="InterPro" id="IPR025870">
    <property type="entry name" value="Glyoxalase-like_dom"/>
</dbReference>
<protein>
    <recommendedName>
        <fullName evidence="1">Glyoxalase-like domain-containing protein</fullName>
    </recommendedName>
</protein>
<sequence length="320" mass="34701">MPPQPQLDHLILFVPPSPSNPSTPHIPPSLSKNFTLTPGGVHADGLTANTLVLLADGCYIEIICFVGPPTTSPENDEKEKEREQKIKTHWWGGSAALTPTGKEGWTDWCLTTPPTTSATQNYEHISHTTSRYDPPRAGSRLRPDGVEVKWEVTFPKGDNGGQNVRGAAPFWCHDVGERGIRVPIFDDEEGGKGVRHPSGVTGVKEFTVLVGAEGVLEDFGALYRGLFGEGEVVGEGVGFRLGRVRGVGVDGEGSGAKVLLRVARTEEEKRRCEERSFWFGDVVFAAVAEEGVEGREKGTRVRLDEEGGEADLGGLWVEYV</sequence>
<reference evidence="2 3" key="1">
    <citation type="journal article" date="2018" name="Sci. Rep.">
        <title>Comparative genomics provides insights into the lifestyle and reveals functional heterogeneity of dark septate endophytic fungi.</title>
        <authorList>
            <person name="Knapp D.G."/>
            <person name="Nemeth J.B."/>
            <person name="Barry K."/>
            <person name="Hainaut M."/>
            <person name="Henrissat B."/>
            <person name="Johnson J."/>
            <person name="Kuo A."/>
            <person name="Lim J.H.P."/>
            <person name="Lipzen A."/>
            <person name="Nolan M."/>
            <person name="Ohm R.A."/>
            <person name="Tamas L."/>
            <person name="Grigoriev I.V."/>
            <person name="Spatafora J.W."/>
            <person name="Nagy L.G."/>
            <person name="Kovacs G.M."/>
        </authorList>
    </citation>
    <scope>NUCLEOTIDE SEQUENCE [LARGE SCALE GENOMIC DNA]</scope>
    <source>
        <strain evidence="2 3">DSE2036</strain>
    </source>
</reference>
<dbReference type="EMBL" id="KZ805390">
    <property type="protein sequence ID" value="PVH99530.1"/>
    <property type="molecule type" value="Genomic_DNA"/>
</dbReference>
<organism evidence="2 3">
    <name type="scientific">Periconia macrospinosa</name>
    <dbReference type="NCBI Taxonomy" id="97972"/>
    <lineage>
        <taxon>Eukaryota</taxon>
        <taxon>Fungi</taxon>
        <taxon>Dikarya</taxon>
        <taxon>Ascomycota</taxon>
        <taxon>Pezizomycotina</taxon>
        <taxon>Dothideomycetes</taxon>
        <taxon>Pleosporomycetidae</taxon>
        <taxon>Pleosporales</taxon>
        <taxon>Massarineae</taxon>
        <taxon>Periconiaceae</taxon>
        <taxon>Periconia</taxon>
    </lineage>
</organism>